<evidence type="ECO:0000256" key="1">
    <source>
        <dbReference type="SAM" id="Coils"/>
    </source>
</evidence>
<feature type="coiled-coil region" evidence="1">
    <location>
        <begin position="405"/>
        <end position="440"/>
    </location>
</feature>
<protein>
    <submittedName>
        <fullName evidence="2">Uncharacterized protein</fullName>
    </submittedName>
</protein>
<evidence type="ECO:0000313" key="3">
    <source>
        <dbReference type="Proteomes" id="UP000054107"/>
    </source>
</evidence>
<dbReference type="OrthoDB" id="2301721at2759"/>
<keyword evidence="1" id="KW-0175">Coiled coil</keyword>
<dbReference type="STRING" id="35722.A0A0B7MU64"/>
<sequence>MSSTTSYTTIYGSLLKKECLTDMTFSYFMGLNNSADAVDLFSDVKKLTVIMEAAAPGPALTTEQELVEKYVSVIFPGPLTKRKWSREQVRELFKMHFVDELKASHAAGLSEINSSTALGYIRQAKNGLQPEEDASSGTPLRGNTKLTSKQDEYLGWFFDKYEKATLKDGLCVLRQNDEILMSESGLRTHLLKKCALTPRIHEVDELQGIRLNGRTIFVGAVTFLFFERHQFGWPGGVVPESAPLSGVFVSLLAALSEAGEVVQAAVLTPSSYDKKKTVAQSNIEDFLGLLAAGEDDILEFDSIEMTPINAETPTLFSEFLLGIRECLRRDKLSKDDMLIPRLVEAIKRSSERAKSSQIANQGSEKKQEQVAAQAKAKDEIAKEIVALKKQQITADHEKSILAGIRKKLLEDEKLLKEERKKFLEEKKKFLEEKQQFEKLQENAK</sequence>
<evidence type="ECO:0000313" key="2">
    <source>
        <dbReference type="EMBL" id="CEP06820.1"/>
    </source>
</evidence>
<accession>A0A0B7MU64</accession>
<dbReference type="EMBL" id="LN718755">
    <property type="protein sequence ID" value="CEP06820.1"/>
    <property type="molecule type" value="Genomic_DNA"/>
</dbReference>
<dbReference type="AlphaFoldDB" id="A0A0B7MU64"/>
<proteinExistence type="predicted"/>
<keyword evidence="3" id="KW-1185">Reference proteome</keyword>
<dbReference type="Proteomes" id="UP000054107">
    <property type="component" value="Unassembled WGS sequence"/>
</dbReference>
<reference evidence="2 3" key="1">
    <citation type="submission" date="2014-09" db="EMBL/GenBank/DDBJ databases">
        <authorList>
            <person name="Ellenberger Sabrina"/>
        </authorList>
    </citation>
    <scope>NUCLEOTIDE SEQUENCE [LARGE SCALE GENOMIC DNA]</scope>
    <source>
        <strain evidence="2 3">CBS 412.66</strain>
    </source>
</reference>
<name>A0A0B7MU64_9FUNG</name>
<gene>
    <name evidence="2" type="primary">PARPA_00071.1 scaffold 262</name>
</gene>
<organism evidence="2 3">
    <name type="scientific">Parasitella parasitica</name>
    <dbReference type="NCBI Taxonomy" id="35722"/>
    <lineage>
        <taxon>Eukaryota</taxon>
        <taxon>Fungi</taxon>
        <taxon>Fungi incertae sedis</taxon>
        <taxon>Mucoromycota</taxon>
        <taxon>Mucoromycotina</taxon>
        <taxon>Mucoromycetes</taxon>
        <taxon>Mucorales</taxon>
        <taxon>Mucorineae</taxon>
        <taxon>Mucoraceae</taxon>
        <taxon>Parasitella</taxon>
    </lineage>
</organism>